<dbReference type="SUPFAM" id="SSF56672">
    <property type="entry name" value="DNA/RNA polymerases"/>
    <property type="match status" value="1"/>
</dbReference>
<feature type="region of interest" description="Disordered" evidence="17">
    <location>
        <begin position="1289"/>
        <end position="1325"/>
    </location>
</feature>
<accession>A0AAE1PQU7</accession>
<dbReference type="InterPro" id="IPR006172">
    <property type="entry name" value="DNA-dir_DNA_pol_B"/>
</dbReference>
<dbReference type="GO" id="GO:0000278">
    <property type="term" value="P:mitotic cell cycle"/>
    <property type="evidence" value="ECO:0007669"/>
    <property type="project" value="TreeGrafter"/>
</dbReference>
<dbReference type="Pfam" id="PF22912">
    <property type="entry name" value="zf-DPOE"/>
    <property type="match status" value="1"/>
</dbReference>
<dbReference type="FunFam" id="3.90.1600.10:FF:000006">
    <property type="entry name" value="DNA polymerase epsilon catalytic subunit"/>
    <property type="match status" value="1"/>
</dbReference>
<comment type="cofactor">
    <cofactor evidence="1 16">
        <name>[4Fe-4S] cluster</name>
        <dbReference type="ChEBI" id="CHEBI:49883"/>
    </cofactor>
</comment>
<keyword evidence="5 16" id="KW-0808">Transferase</keyword>
<evidence type="ECO:0000313" key="19">
    <source>
        <dbReference type="EMBL" id="KAK4312416.1"/>
    </source>
</evidence>
<evidence type="ECO:0000256" key="6">
    <source>
        <dbReference type="ARBA" id="ARBA00022695"/>
    </source>
</evidence>
<evidence type="ECO:0000259" key="18">
    <source>
        <dbReference type="SMART" id="SM01159"/>
    </source>
</evidence>
<gene>
    <name evidence="19" type="ORF">Pmani_016170</name>
</gene>
<dbReference type="CDD" id="cd05535">
    <property type="entry name" value="POLBc_epsilon"/>
    <property type="match status" value="1"/>
</dbReference>
<sequence>MVLQNSGKFRPDKFERNNKDGGEAGVSDDGSDRRLQQSLENDVIDAKYGFVRYKEAQEMVGWLLNMHPTEILDEDRRLVSAVDYYFIQEDGSRFKVSLPYRPYFFVMTKKEVQQDVTTFLSKKFAGLLASVEVVRKEDLDLDNHLTGLKQTLLKLSFMTVNDLVKVRQTIQAAARRNKEAAKSKTVYSEMISAQFAGESSEGSKRMQDHMENILDIREYDVPYHVRVSIDCRIFVGLWYCVRGCGGGTVPTITRREDLLVWPDCIVLAYDIETTKLPLKFPDANTDQIMMISYMVDGQGYLITNREIVSQDVEDFEYTPRPEFEGPFIVFNEPNEMALIQRFFDHVLEVKPHIFVTYNGDFFDWPFVETRAAAHNLDMYREIGFSKARDGVFSSRPSIHMDCYCWVKRDSYLPVGSQNLKAVAKAKLRYDPVELNPEDMCPLAAENPQVLADYSVSDAVATYYLYMKYVHPFIVALCTIIPMGPDEVLRKGSGTLCEALLMVQAYHANIVYPNKQVSQLNKLTSDGRVLDTETYVGGHVEAIESGVFRADIPCRFRMAPEAFQKLLDSVDRTIKFCLEVEEGIPLEQVTNYQEVVDDIKAKLTDLRNTPCRLEKPLIYHLDVGAMYPNIILTNRLQPSAMVDETVCAACDFNKPGATCQRKMSWSWRGDVIPASRSEYQRIQQQLETERFPPVEPGGKHRAFHQLNKEEQAAAEKKRLQEYCRKAYKKVKETRTEERWQTICQRENSFYVNTVLSFRDRRYEYKGLLKVAKKELSEAQSKGDPSDIKAANARAVLYDSLQLAHKCILNSFYGYVMRKGSRWHSMEMAGIVCYTGANIIMRSREIVEQIGRPLELDTDGIWCMLPSSFPENYVITTSNPKKSKVTISYPGAILNVMVKDHYTNHQYHDLVDPESLEYSVRSENSIFFEVDGPYQAMILPASKEEGKKLKKRYAVFNFDGSLAELKGFEVKRRGELQLIKIFQSSVFESFLKGDSLETCYASVAKVADYWLDVLYSKAANMPDSELFDLISENRSMSKKLEEYGAQKSTSISTAKRLAEFLGDQMVKDAGLSCRFIISKKPEGAPVTERAIPLDIFHAESSVKHHYLRRWLKDLSLTNFDIRNILDWDYYIERLGGTVMKIITIPAALQGIANPVPRVAHPDWLHKKVLERNDTFKQRRITDMFSAVTKPRPRLPPQQQDDNTEQDLFASQDTPDLEDIATQRTHNKKALGPVATCSKRKRLADNDECSNLNKSWREVLGNPPSKGNSKEEMEAWIRFQKKKWEFQRMQREQQNKRARKGDYASVRKGGAGVGRSNAGDSGRSVRSAGSTLGGFLRRTHRTLMDVPWQIIQLAETNTPGQFKLWALVGNDLHLIKLTVPRIFYVNQRTAKEEGRSDGVWRKANKTLPRSQPVFHLYEYTVPEEVFREHSNELMADLSTPDIEGIYETQIPLEFRAVCQLGCVCVVDRANTHTETDSFELGQLKFKTVAQFRYLEEGSLHHAFLYHHRSGNKAIFGLFFNQSKKCSIFVLDTVRSNQMPNVGNLYNAERNAAIAKGSEEGLLPQADFTFEIKFETEVRQVYRQLQRLLQGYREEKRGPTFLAIQSPHDLLTITALMPGLGEFPQVPIHVKDNDSLYNVLDWQRVGAKTMVRHFLGIKQLLSNSMEQSRYFHVPVGNLPRDTTSFGADLFYARHLQKHNALLWCSPGPRPDLGGHELDDNRLVAELEETAYAALINNSGCYPTVSVELDLDALAVTTLLQSHHINELEGTSSSIAFDAAPQASLQDMMGGGAESTLTAYDETARCASAFRVLRQMVAAWLRDVSLYQNVFADFQIVHFYRWLRDPSSLMYDPALNRILRTLMNKLFLQLIAEFKRLGAVIVHGNFNKIVLCTKKKRIDDAIAYVQYVVNSIRSKELFHSVDISFNQCWEYLMWLDSANHGGIRGTLAKGTTQTSQNGTSQEENSDSGEDRDNQQNTENENGDNEDEEEGPVIEMNWNMAEYLPKWCGAHTSFNNVVASYMNAVNEKLQEETGRFNPGQTPVRRRVSSQVTRKPTEALQNYTEFAQELVSGELAQKLYFITQKIQKRGTNRVDEEDQQEEERRSLTITAEGHGSPALEFVKSITKVLSLDSTVSEQVCKLRRDLLKLLNIGEFSSEAEWRDPCVSYVLPEVICRACNHCRNIDLCKDPHIAVENGVQVWQCSQCEVNYSTEEIEYLLVSLIHTNSMAHVLQDLQCDRCSQVKQPNMTLHCSCGGRYKTMLRQQDLKHKLRVFSKIATYFSMPFLKETVEWMMANNLWAIS</sequence>
<dbReference type="Gene3D" id="3.90.1600.10">
    <property type="entry name" value="Palm domain of DNA polymerase"/>
    <property type="match status" value="1"/>
</dbReference>
<feature type="compositionally biased region" description="Acidic residues" evidence="17">
    <location>
        <begin position="1975"/>
        <end position="1985"/>
    </location>
</feature>
<keyword evidence="4 16" id="KW-0004">4Fe-4S</keyword>
<evidence type="ECO:0000256" key="7">
    <source>
        <dbReference type="ARBA" id="ARBA00022705"/>
    </source>
</evidence>
<dbReference type="Pfam" id="PF23250">
    <property type="entry name" value="zf_DPOE_2"/>
    <property type="match status" value="1"/>
</dbReference>
<organism evidence="19 20">
    <name type="scientific">Petrolisthes manimaculis</name>
    <dbReference type="NCBI Taxonomy" id="1843537"/>
    <lineage>
        <taxon>Eukaryota</taxon>
        <taxon>Metazoa</taxon>
        <taxon>Ecdysozoa</taxon>
        <taxon>Arthropoda</taxon>
        <taxon>Crustacea</taxon>
        <taxon>Multicrustacea</taxon>
        <taxon>Malacostraca</taxon>
        <taxon>Eumalacostraca</taxon>
        <taxon>Eucarida</taxon>
        <taxon>Decapoda</taxon>
        <taxon>Pleocyemata</taxon>
        <taxon>Anomura</taxon>
        <taxon>Galatheoidea</taxon>
        <taxon>Porcellanidae</taxon>
        <taxon>Petrolisthes</taxon>
    </lineage>
</organism>
<dbReference type="Gene3D" id="3.30.420.10">
    <property type="entry name" value="Ribonuclease H-like superfamily/Ribonuclease H"/>
    <property type="match status" value="1"/>
</dbReference>
<dbReference type="InterPro" id="IPR043502">
    <property type="entry name" value="DNA/RNA_pol_sf"/>
</dbReference>
<dbReference type="CDD" id="cd05779">
    <property type="entry name" value="DNA_polB_epsilon_exo"/>
    <property type="match status" value="1"/>
</dbReference>
<evidence type="ECO:0000256" key="17">
    <source>
        <dbReference type="SAM" id="MobiDB-lite"/>
    </source>
</evidence>
<dbReference type="EC" id="2.7.7.7" evidence="16"/>
<dbReference type="GO" id="GO:0051539">
    <property type="term" value="F:4 iron, 4 sulfur cluster binding"/>
    <property type="evidence" value="ECO:0007669"/>
    <property type="project" value="UniProtKB-KW"/>
</dbReference>
<dbReference type="GO" id="GO:0003677">
    <property type="term" value="F:DNA binding"/>
    <property type="evidence" value="ECO:0007669"/>
    <property type="project" value="UniProtKB-KW"/>
</dbReference>
<evidence type="ECO:0000256" key="15">
    <source>
        <dbReference type="ARBA" id="ARBA00023242"/>
    </source>
</evidence>
<dbReference type="InterPro" id="IPR023211">
    <property type="entry name" value="DNA_pol_palm_dom_sf"/>
</dbReference>
<dbReference type="FunFam" id="3.30.420.10:FF:000010">
    <property type="entry name" value="DNA polymerase epsilon catalytic subunit"/>
    <property type="match status" value="1"/>
</dbReference>
<dbReference type="GO" id="GO:0006287">
    <property type="term" value="P:base-excision repair, gap-filling"/>
    <property type="evidence" value="ECO:0007669"/>
    <property type="project" value="TreeGrafter"/>
</dbReference>
<dbReference type="InterPro" id="IPR029703">
    <property type="entry name" value="POL2"/>
</dbReference>
<keyword evidence="10 16" id="KW-0862">Zinc</keyword>
<evidence type="ECO:0000256" key="11">
    <source>
        <dbReference type="ARBA" id="ARBA00022932"/>
    </source>
</evidence>
<dbReference type="PANTHER" id="PTHR10670:SF0">
    <property type="entry name" value="DNA POLYMERASE EPSILON CATALYTIC SUBUNIT A"/>
    <property type="match status" value="1"/>
</dbReference>
<dbReference type="GO" id="GO:0008270">
    <property type="term" value="F:zinc ion binding"/>
    <property type="evidence" value="ECO:0007669"/>
    <property type="project" value="UniProtKB-KW"/>
</dbReference>
<name>A0AAE1PQU7_9EUCA</name>
<keyword evidence="12 16" id="KW-0408">Iron</keyword>
<evidence type="ECO:0000256" key="13">
    <source>
        <dbReference type="ARBA" id="ARBA00023014"/>
    </source>
</evidence>
<reference evidence="19" key="1">
    <citation type="submission" date="2023-11" db="EMBL/GenBank/DDBJ databases">
        <title>Genome assemblies of two species of porcelain crab, Petrolisthes cinctipes and Petrolisthes manimaculis (Anomura: Porcellanidae).</title>
        <authorList>
            <person name="Angst P."/>
        </authorList>
    </citation>
    <scope>NUCLEOTIDE SEQUENCE</scope>
    <source>
        <strain evidence="19">PB745_02</strain>
        <tissue evidence="19">Gill</tissue>
    </source>
</reference>
<feature type="compositionally biased region" description="Low complexity" evidence="17">
    <location>
        <begin position="1945"/>
        <end position="1956"/>
    </location>
</feature>
<dbReference type="Pfam" id="PF03104">
    <property type="entry name" value="DNA_pol_B_exo1"/>
    <property type="match status" value="1"/>
</dbReference>
<keyword evidence="6 16" id="KW-0548">Nucleotidyltransferase</keyword>
<evidence type="ECO:0000256" key="5">
    <source>
        <dbReference type="ARBA" id="ARBA00022679"/>
    </source>
</evidence>
<feature type="compositionally biased region" description="Basic and acidic residues" evidence="17">
    <location>
        <begin position="9"/>
        <end position="22"/>
    </location>
</feature>
<dbReference type="SMART" id="SM00486">
    <property type="entry name" value="POLBc"/>
    <property type="match status" value="1"/>
</dbReference>
<dbReference type="GO" id="GO:0008310">
    <property type="term" value="F:single-stranded DNA 3'-5' DNA exonuclease activity"/>
    <property type="evidence" value="ECO:0007669"/>
    <property type="project" value="TreeGrafter"/>
</dbReference>
<dbReference type="InterPro" id="IPR055191">
    <property type="entry name" value="POL2_thumb"/>
</dbReference>
<feature type="domain" description="DNA polymerase epsilon catalytic subunit A C-terminal" evidence="18">
    <location>
        <begin position="1537"/>
        <end position="1938"/>
    </location>
</feature>
<keyword evidence="14 16" id="KW-0238">DNA-binding</keyword>
<keyword evidence="13 16" id="KW-0411">Iron-sulfur</keyword>
<evidence type="ECO:0000256" key="14">
    <source>
        <dbReference type="ARBA" id="ARBA00023125"/>
    </source>
</evidence>
<comment type="similarity">
    <text evidence="3 16">Belongs to the DNA polymerase type-B family.</text>
</comment>
<keyword evidence="8 16" id="KW-0479">Metal-binding</keyword>
<evidence type="ECO:0000256" key="8">
    <source>
        <dbReference type="ARBA" id="ARBA00022723"/>
    </source>
</evidence>
<dbReference type="InterPro" id="IPR006133">
    <property type="entry name" value="DNA-dir_DNA_pol_B_exonuc"/>
</dbReference>
<dbReference type="SUPFAM" id="SSF53098">
    <property type="entry name" value="Ribonuclease H-like"/>
    <property type="match status" value="1"/>
</dbReference>
<evidence type="ECO:0000256" key="2">
    <source>
        <dbReference type="ARBA" id="ARBA00004123"/>
    </source>
</evidence>
<dbReference type="GO" id="GO:0003887">
    <property type="term" value="F:DNA-directed DNA polymerase activity"/>
    <property type="evidence" value="ECO:0007669"/>
    <property type="project" value="UniProtKB-KW"/>
</dbReference>
<keyword evidence="20" id="KW-1185">Reference proteome</keyword>
<dbReference type="FunFam" id="1.10.132.60:FF:000002">
    <property type="entry name" value="DNA polymerase epsilon catalytic subunit"/>
    <property type="match status" value="1"/>
</dbReference>
<dbReference type="InterPro" id="IPR042087">
    <property type="entry name" value="DNA_pol_B_thumb"/>
</dbReference>
<dbReference type="InterPro" id="IPR054475">
    <property type="entry name" value="Znf-DPOE"/>
</dbReference>
<dbReference type="Pfam" id="PF08490">
    <property type="entry name" value="DUF1744"/>
    <property type="match status" value="1"/>
</dbReference>
<dbReference type="InterPro" id="IPR036397">
    <property type="entry name" value="RNaseH_sf"/>
</dbReference>
<dbReference type="SMART" id="SM01159">
    <property type="entry name" value="DUF1744"/>
    <property type="match status" value="1"/>
</dbReference>
<evidence type="ECO:0000256" key="4">
    <source>
        <dbReference type="ARBA" id="ARBA00022485"/>
    </source>
</evidence>
<proteinExistence type="inferred from homology"/>
<keyword evidence="11 16" id="KW-0239">DNA-directed DNA polymerase</keyword>
<evidence type="ECO:0000256" key="9">
    <source>
        <dbReference type="ARBA" id="ARBA00022771"/>
    </source>
</evidence>
<dbReference type="GO" id="GO:0045004">
    <property type="term" value="P:DNA replication proofreading"/>
    <property type="evidence" value="ECO:0007669"/>
    <property type="project" value="TreeGrafter"/>
</dbReference>
<comment type="subcellular location">
    <subcellularLocation>
        <location evidence="2 16">Nucleus</location>
    </subcellularLocation>
</comment>
<dbReference type="InterPro" id="IPR013697">
    <property type="entry name" value="DNA_pol_e_suA_C"/>
</dbReference>
<dbReference type="GO" id="GO:0000166">
    <property type="term" value="F:nucleotide binding"/>
    <property type="evidence" value="ECO:0007669"/>
    <property type="project" value="InterPro"/>
</dbReference>
<dbReference type="Pfam" id="PF22634">
    <property type="entry name" value="POL2_thumb"/>
    <property type="match status" value="1"/>
</dbReference>
<evidence type="ECO:0000256" key="1">
    <source>
        <dbReference type="ARBA" id="ARBA00001966"/>
    </source>
</evidence>
<dbReference type="EMBL" id="JAWZYT010001413">
    <property type="protein sequence ID" value="KAK4312416.1"/>
    <property type="molecule type" value="Genomic_DNA"/>
</dbReference>
<dbReference type="Proteomes" id="UP001292094">
    <property type="component" value="Unassembled WGS sequence"/>
</dbReference>
<dbReference type="Gene3D" id="1.10.287.690">
    <property type="entry name" value="Helix hairpin bin"/>
    <property type="match status" value="1"/>
</dbReference>
<protein>
    <recommendedName>
        <fullName evidence="16">DNA polymerase epsilon catalytic subunit</fullName>
        <ecNumber evidence="16">2.7.7.7</ecNumber>
    </recommendedName>
</protein>
<dbReference type="FunFam" id="1.10.287.690:FF:000005">
    <property type="entry name" value="DNA polymerase epsilon catalytic subunit"/>
    <property type="match status" value="1"/>
</dbReference>
<evidence type="ECO:0000256" key="16">
    <source>
        <dbReference type="RuleBase" id="RU365029"/>
    </source>
</evidence>
<dbReference type="InterPro" id="IPR012337">
    <property type="entry name" value="RNaseH-like_sf"/>
</dbReference>
<comment type="catalytic activity">
    <reaction evidence="16">
        <text>DNA(n) + a 2'-deoxyribonucleoside 5'-triphosphate = DNA(n+1) + diphosphate</text>
        <dbReference type="Rhea" id="RHEA:22508"/>
        <dbReference type="Rhea" id="RHEA-COMP:17339"/>
        <dbReference type="Rhea" id="RHEA-COMP:17340"/>
        <dbReference type="ChEBI" id="CHEBI:33019"/>
        <dbReference type="ChEBI" id="CHEBI:61560"/>
        <dbReference type="ChEBI" id="CHEBI:173112"/>
        <dbReference type="EC" id="2.7.7.7"/>
    </reaction>
</comment>
<dbReference type="GO" id="GO:0006297">
    <property type="term" value="P:nucleotide-excision repair, DNA gap filling"/>
    <property type="evidence" value="ECO:0007669"/>
    <property type="project" value="TreeGrafter"/>
</dbReference>
<keyword evidence="7 16" id="KW-0235">DNA replication</keyword>
<feature type="region of interest" description="Disordered" evidence="17">
    <location>
        <begin position="1"/>
        <end position="32"/>
    </location>
</feature>
<dbReference type="GO" id="GO:0008622">
    <property type="term" value="C:epsilon DNA polymerase complex"/>
    <property type="evidence" value="ECO:0007669"/>
    <property type="project" value="InterPro"/>
</dbReference>
<evidence type="ECO:0000256" key="12">
    <source>
        <dbReference type="ARBA" id="ARBA00023004"/>
    </source>
</evidence>
<dbReference type="Gene3D" id="3.30.342.10">
    <property type="entry name" value="DNA Polymerase, chain B, domain 1"/>
    <property type="match status" value="1"/>
</dbReference>
<dbReference type="PANTHER" id="PTHR10670">
    <property type="entry name" value="DNA POLYMERASE EPSILON CATALYTIC SUBUNIT A"/>
    <property type="match status" value="1"/>
</dbReference>
<evidence type="ECO:0000313" key="20">
    <source>
        <dbReference type="Proteomes" id="UP001292094"/>
    </source>
</evidence>
<keyword evidence="15 16" id="KW-0539">Nucleus</keyword>
<evidence type="ECO:0000256" key="3">
    <source>
        <dbReference type="ARBA" id="ARBA00005755"/>
    </source>
</evidence>
<keyword evidence="9 16" id="KW-0863">Zinc-finger</keyword>
<dbReference type="Gene3D" id="1.10.132.60">
    <property type="entry name" value="DNA polymerase family B, C-terminal domain"/>
    <property type="match status" value="1"/>
</dbReference>
<evidence type="ECO:0000256" key="10">
    <source>
        <dbReference type="ARBA" id="ARBA00022833"/>
    </source>
</evidence>
<comment type="caution">
    <text evidence="19">The sequence shown here is derived from an EMBL/GenBank/DDBJ whole genome shotgun (WGS) entry which is preliminary data.</text>
</comment>
<dbReference type="GO" id="GO:0006272">
    <property type="term" value="P:leading strand elongation"/>
    <property type="evidence" value="ECO:0007669"/>
    <property type="project" value="TreeGrafter"/>
</dbReference>
<comment type="function">
    <text evidence="16">DNA polymerase II participates in chromosomal DNA replication.</text>
</comment>
<feature type="region of interest" description="Disordered" evidence="17">
    <location>
        <begin position="1941"/>
        <end position="1985"/>
    </location>
</feature>